<sequence>MTTVETTSRPCACRATVTPRAHVQDFAITTQGAQAPNTVVHRLKAVPAPPGFKNGPSGRGGCLIVGGGRGTVKNRAPAGGRVRPGKYSCDIGSYQEVRLHTESSPV</sequence>
<keyword evidence="2" id="KW-1185">Reference proteome</keyword>
<comment type="caution">
    <text evidence="1">The sequence shown here is derived from an EMBL/GenBank/DDBJ whole genome shotgun (WGS) entry which is preliminary data.</text>
</comment>
<proteinExistence type="predicted"/>
<evidence type="ECO:0000313" key="2">
    <source>
        <dbReference type="Proteomes" id="UP000295604"/>
    </source>
</evidence>
<evidence type="ECO:0000313" key="1">
    <source>
        <dbReference type="EMBL" id="TEA16729.1"/>
    </source>
</evidence>
<dbReference type="AlphaFoldDB" id="A0A4R8TH02"/>
<name>A0A4R8TH02_9PEZI</name>
<dbReference type="Proteomes" id="UP000295604">
    <property type="component" value="Unassembled WGS sequence"/>
</dbReference>
<gene>
    <name evidence="1" type="ORF">C8034_v000947</name>
</gene>
<protein>
    <submittedName>
        <fullName evidence="1">Uncharacterized protein</fullName>
    </submittedName>
</protein>
<organism evidence="1 2">
    <name type="scientific">Colletotrichum sidae</name>
    <dbReference type="NCBI Taxonomy" id="1347389"/>
    <lineage>
        <taxon>Eukaryota</taxon>
        <taxon>Fungi</taxon>
        <taxon>Dikarya</taxon>
        <taxon>Ascomycota</taxon>
        <taxon>Pezizomycotina</taxon>
        <taxon>Sordariomycetes</taxon>
        <taxon>Hypocreomycetidae</taxon>
        <taxon>Glomerellales</taxon>
        <taxon>Glomerellaceae</taxon>
        <taxon>Colletotrichum</taxon>
        <taxon>Colletotrichum orbiculare species complex</taxon>
    </lineage>
</organism>
<dbReference type="EMBL" id="QAPF01000102">
    <property type="protein sequence ID" value="TEA16729.1"/>
    <property type="molecule type" value="Genomic_DNA"/>
</dbReference>
<reference evidence="1 2" key="1">
    <citation type="submission" date="2018-11" db="EMBL/GenBank/DDBJ databases">
        <title>Genome sequence and assembly of Colletotrichum sidae.</title>
        <authorList>
            <person name="Gan P."/>
            <person name="Shirasu K."/>
        </authorList>
    </citation>
    <scope>NUCLEOTIDE SEQUENCE [LARGE SCALE GENOMIC DNA]</scope>
    <source>
        <strain evidence="1 2">CBS 518.97</strain>
    </source>
</reference>
<accession>A0A4R8TH02</accession>